<dbReference type="EMBL" id="JAWDGP010004966">
    <property type="protein sequence ID" value="KAK3760663.1"/>
    <property type="molecule type" value="Genomic_DNA"/>
</dbReference>
<dbReference type="GO" id="GO:0016020">
    <property type="term" value="C:membrane"/>
    <property type="evidence" value="ECO:0007669"/>
    <property type="project" value="InterPro"/>
</dbReference>
<reference evidence="2" key="1">
    <citation type="journal article" date="2023" name="G3 (Bethesda)">
        <title>A reference genome for the long-term kleptoplast-retaining sea slug Elysia crispata morphotype clarki.</title>
        <authorList>
            <person name="Eastman K.E."/>
            <person name="Pendleton A.L."/>
            <person name="Shaikh M.A."/>
            <person name="Suttiyut T."/>
            <person name="Ogas R."/>
            <person name="Tomko P."/>
            <person name="Gavelis G."/>
            <person name="Widhalm J.R."/>
            <person name="Wisecaver J.H."/>
        </authorList>
    </citation>
    <scope>NUCLEOTIDE SEQUENCE</scope>
    <source>
        <strain evidence="2">ECLA1</strain>
    </source>
</reference>
<dbReference type="Pfam" id="PF02931">
    <property type="entry name" value="Neur_chan_LBD"/>
    <property type="match status" value="1"/>
</dbReference>
<dbReference type="InterPro" id="IPR006202">
    <property type="entry name" value="Neur_chan_lig-bd"/>
</dbReference>
<dbReference type="SUPFAM" id="SSF63712">
    <property type="entry name" value="Nicotinic receptor ligand binding domain-like"/>
    <property type="match status" value="1"/>
</dbReference>
<protein>
    <recommendedName>
        <fullName evidence="1">Neurotransmitter-gated ion-channel ligand-binding domain-containing protein</fullName>
    </recommendedName>
</protein>
<evidence type="ECO:0000313" key="3">
    <source>
        <dbReference type="Proteomes" id="UP001283361"/>
    </source>
</evidence>
<keyword evidence="3" id="KW-1185">Reference proteome</keyword>
<accession>A0AAE1D8U1</accession>
<dbReference type="InterPro" id="IPR036734">
    <property type="entry name" value="Neur_chan_lig-bd_sf"/>
</dbReference>
<dbReference type="Proteomes" id="UP001283361">
    <property type="component" value="Unassembled WGS sequence"/>
</dbReference>
<evidence type="ECO:0000313" key="2">
    <source>
        <dbReference type="EMBL" id="KAK3760663.1"/>
    </source>
</evidence>
<feature type="domain" description="Neurotransmitter-gated ion-channel ligand-binding" evidence="1">
    <location>
        <begin position="183"/>
        <end position="243"/>
    </location>
</feature>
<dbReference type="GO" id="GO:0005230">
    <property type="term" value="F:extracellular ligand-gated monoatomic ion channel activity"/>
    <property type="evidence" value="ECO:0007669"/>
    <property type="project" value="InterPro"/>
</dbReference>
<evidence type="ECO:0000259" key="1">
    <source>
        <dbReference type="Pfam" id="PF02931"/>
    </source>
</evidence>
<organism evidence="2 3">
    <name type="scientific">Elysia crispata</name>
    <name type="common">lettuce slug</name>
    <dbReference type="NCBI Taxonomy" id="231223"/>
    <lineage>
        <taxon>Eukaryota</taxon>
        <taxon>Metazoa</taxon>
        <taxon>Spiralia</taxon>
        <taxon>Lophotrochozoa</taxon>
        <taxon>Mollusca</taxon>
        <taxon>Gastropoda</taxon>
        <taxon>Heterobranchia</taxon>
        <taxon>Euthyneura</taxon>
        <taxon>Panpulmonata</taxon>
        <taxon>Sacoglossa</taxon>
        <taxon>Placobranchoidea</taxon>
        <taxon>Plakobranchidae</taxon>
        <taxon>Elysia</taxon>
    </lineage>
</organism>
<dbReference type="Gene3D" id="2.70.170.10">
    <property type="entry name" value="Neurotransmitter-gated ion-channel ligand-binding domain"/>
    <property type="match status" value="1"/>
</dbReference>
<gene>
    <name evidence="2" type="ORF">RRG08_020044</name>
</gene>
<comment type="caution">
    <text evidence="2">The sequence shown here is derived from an EMBL/GenBank/DDBJ whole genome shotgun (WGS) entry which is preliminary data.</text>
</comment>
<dbReference type="AlphaFoldDB" id="A0AAE1D8U1"/>
<name>A0AAE1D8U1_9GAST</name>
<sequence length="258" mass="29271">MVSELASRFRARRCYHSRDTLRPGRNFRSGLKQSFAISASESRAKQVVRTPQLRRLSVVRTFLRYFQISTCGTQEAEGPPIVSMKLVTPAKFDEAQHNSAPPQPNLVTRMRYSKFNLSRSPTRGCLVPSLRSRVLLLSFQHKSRPSLCSVMAESGHSLYWVIAALLMLTTPEPGHAGTYDEATSLMDKLIYRSGYKPQVRPLLNQSDVLRIGVSFELVSVIEVNDVFQSFTCNGFIGFLWYDQVRTQEGGEEEREKET</sequence>
<proteinExistence type="predicted"/>